<organism evidence="1 2">
    <name type="scientific">Leptidea sinapis</name>
    <dbReference type="NCBI Taxonomy" id="189913"/>
    <lineage>
        <taxon>Eukaryota</taxon>
        <taxon>Metazoa</taxon>
        <taxon>Ecdysozoa</taxon>
        <taxon>Arthropoda</taxon>
        <taxon>Hexapoda</taxon>
        <taxon>Insecta</taxon>
        <taxon>Pterygota</taxon>
        <taxon>Neoptera</taxon>
        <taxon>Endopterygota</taxon>
        <taxon>Lepidoptera</taxon>
        <taxon>Glossata</taxon>
        <taxon>Ditrysia</taxon>
        <taxon>Papilionoidea</taxon>
        <taxon>Pieridae</taxon>
        <taxon>Dismorphiinae</taxon>
        <taxon>Leptidea</taxon>
    </lineage>
</organism>
<reference evidence="1 2" key="1">
    <citation type="submission" date="2017-07" db="EMBL/GenBank/DDBJ databases">
        <authorList>
            <person name="Talla V."/>
            <person name="Backstrom N."/>
        </authorList>
    </citation>
    <scope>NUCLEOTIDE SEQUENCE [LARGE SCALE GENOMIC DNA]</scope>
</reference>
<evidence type="ECO:0008006" key="3">
    <source>
        <dbReference type="Google" id="ProtNLM"/>
    </source>
</evidence>
<dbReference type="Proteomes" id="UP000324832">
    <property type="component" value="Unassembled WGS sequence"/>
</dbReference>
<proteinExistence type="predicted"/>
<gene>
    <name evidence="1" type="ORF">LSINAPIS_LOCUS3221</name>
</gene>
<evidence type="ECO:0000313" key="2">
    <source>
        <dbReference type="Proteomes" id="UP000324832"/>
    </source>
</evidence>
<name>A0A5E4PYK2_9NEOP</name>
<accession>A0A5E4PYK2</accession>
<sequence length="136" mass="15310">MPGWQSHPVLISLINSRLSGAAIDAIAYENSLDTWPEVKHALLRPLGETRNEIQVMQELTRMRRLISEDAETFAKRLRDILDTLFTVGKHTDKSYYENMNKRMKPNLRSEEASEDAGGSCKLRFHLEGGGLTGAPV</sequence>
<evidence type="ECO:0000313" key="1">
    <source>
        <dbReference type="EMBL" id="VVC90278.1"/>
    </source>
</evidence>
<protein>
    <recommendedName>
        <fullName evidence="3">Retrotransposon gag domain-containing protein</fullName>
    </recommendedName>
</protein>
<dbReference type="AlphaFoldDB" id="A0A5E4PYK2"/>
<dbReference type="EMBL" id="FZQP02000759">
    <property type="protein sequence ID" value="VVC90278.1"/>
    <property type="molecule type" value="Genomic_DNA"/>
</dbReference>
<keyword evidence="2" id="KW-1185">Reference proteome</keyword>